<dbReference type="GO" id="GO:0000408">
    <property type="term" value="C:EKC/KEOPS complex"/>
    <property type="evidence" value="ECO:0007669"/>
    <property type="project" value="TreeGrafter"/>
</dbReference>
<dbReference type="GO" id="GO:0005829">
    <property type="term" value="C:cytosol"/>
    <property type="evidence" value="ECO:0007669"/>
    <property type="project" value="TreeGrafter"/>
</dbReference>
<sequence length="168" mass="19090">MEILHTELFPQIDLCLGLFTEVQNSSELKEKLKDLNCSFINPRLLCDLDHLIIGITRALFTREFSKSKTGNFFLDVVYYLSGTGNIKDTLKKFGISEENQETIVFCTSSEDYQNVKNLIRGNEKSIHGLGEFKNMQELAKEFHLSPGEKSSLSNSIVSIHNRIAIKDL</sequence>
<dbReference type="PANTHER" id="PTHR15840:SF10">
    <property type="entry name" value="EKC_KEOPS COMPLEX SUBUNIT TPRKB"/>
    <property type="match status" value="1"/>
</dbReference>
<keyword evidence="4 5" id="KW-0539">Nucleus</keyword>
<dbReference type="PANTHER" id="PTHR15840">
    <property type="entry name" value="CGI-121 FAMILY MEMBER"/>
    <property type="match status" value="1"/>
</dbReference>
<comment type="caution">
    <text evidence="6">The sequence shown here is derived from an EMBL/GenBank/DDBJ whole genome shotgun (WGS) entry which is preliminary data.</text>
</comment>
<protein>
    <recommendedName>
        <fullName evidence="8">EKC/KEOPS complex subunit CGI121</fullName>
    </recommendedName>
</protein>
<proteinExistence type="inferred from homology"/>
<evidence type="ECO:0000313" key="6">
    <source>
        <dbReference type="EMBL" id="OMJ86730.1"/>
    </source>
</evidence>
<evidence type="ECO:0000256" key="1">
    <source>
        <dbReference type="ARBA" id="ARBA00004123"/>
    </source>
</evidence>
<organism evidence="6 7">
    <name type="scientific">Stentor coeruleus</name>
    <dbReference type="NCBI Taxonomy" id="5963"/>
    <lineage>
        <taxon>Eukaryota</taxon>
        <taxon>Sar</taxon>
        <taxon>Alveolata</taxon>
        <taxon>Ciliophora</taxon>
        <taxon>Postciliodesmatophora</taxon>
        <taxon>Heterotrichea</taxon>
        <taxon>Heterotrichida</taxon>
        <taxon>Stentoridae</taxon>
        <taxon>Stentor</taxon>
    </lineage>
</organism>
<dbReference type="Pfam" id="PF08617">
    <property type="entry name" value="CGI-121"/>
    <property type="match status" value="1"/>
</dbReference>
<evidence type="ECO:0000256" key="3">
    <source>
        <dbReference type="ARBA" id="ARBA00022694"/>
    </source>
</evidence>
<comment type="subcellular location">
    <subcellularLocation>
        <location evidence="1">Nucleus</location>
    </subcellularLocation>
</comment>
<dbReference type="GO" id="GO:0002949">
    <property type="term" value="P:tRNA threonylcarbamoyladenosine modification"/>
    <property type="evidence" value="ECO:0007669"/>
    <property type="project" value="TreeGrafter"/>
</dbReference>
<evidence type="ECO:0000256" key="2">
    <source>
        <dbReference type="ARBA" id="ARBA00005546"/>
    </source>
</evidence>
<dbReference type="Proteomes" id="UP000187209">
    <property type="component" value="Unassembled WGS sequence"/>
</dbReference>
<evidence type="ECO:0000256" key="5">
    <source>
        <dbReference type="RuleBase" id="RU004398"/>
    </source>
</evidence>
<reference evidence="6 7" key="1">
    <citation type="submission" date="2016-11" db="EMBL/GenBank/DDBJ databases">
        <title>The macronuclear genome of Stentor coeruleus: a giant cell with tiny introns.</title>
        <authorList>
            <person name="Slabodnick M."/>
            <person name="Ruby J.G."/>
            <person name="Reiff S.B."/>
            <person name="Swart E.C."/>
            <person name="Gosai S."/>
            <person name="Prabakaran S."/>
            <person name="Witkowska E."/>
            <person name="Larue G.E."/>
            <person name="Fisher S."/>
            <person name="Freeman R.M."/>
            <person name="Gunawardena J."/>
            <person name="Chu W."/>
            <person name="Stover N.A."/>
            <person name="Gregory B.D."/>
            <person name="Nowacki M."/>
            <person name="Derisi J."/>
            <person name="Roy S.W."/>
            <person name="Marshall W.F."/>
            <person name="Sood P."/>
        </authorList>
    </citation>
    <scope>NUCLEOTIDE SEQUENCE [LARGE SCALE GENOMIC DNA]</scope>
    <source>
        <strain evidence="6">WM001</strain>
    </source>
</reference>
<dbReference type="SUPFAM" id="SSF143870">
    <property type="entry name" value="PF0523-like"/>
    <property type="match status" value="1"/>
</dbReference>
<dbReference type="AlphaFoldDB" id="A0A1R2CCN9"/>
<accession>A0A1R2CCN9</accession>
<dbReference type="OrthoDB" id="329139at2759"/>
<keyword evidence="7" id="KW-1185">Reference proteome</keyword>
<evidence type="ECO:0000256" key="4">
    <source>
        <dbReference type="ARBA" id="ARBA00023242"/>
    </source>
</evidence>
<evidence type="ECO:0008006" key="8">
    <source>
        <dbReference type="Google" id="ProtNLM"/>
    </source>
</evidence>
<dbReference type="EMBL" id="MPUH01000196">
    <property type="protein sequence ID" value="OMJ86730.1"/>
    <property type="molecule type" value="Genomic_DNA"/>
</dbReference>
<dbReference type="InterPro" id="IPR036504">
    <property type="entry name" value="CGI121/TPRKB_sf"/>
</dbReference>
<dbReference type="InterPro" id="IPR013926">
    <property type="entry name" value="CGI121/TPRKB"/>
</dbReference>
<gene>
    <name evidence="6" type="ORF">SteCoe_11664</name>
</gene>
<dbReference type="Gene3D" id="3.30.2380.10">
    <property type="entry name" value="CGI121/TPRKB"/>
    <property type="match status" value="1"/>
</dbReference>
<dbReference type="GO" id="GO:0005634">
    <property type="term" value="C:nucleus"/>
    <property type="evidence" value="ECO:0007669"/>
    <property type="project" value="UniProtKB-SubCell"/>
</dbReference>
<evidence type="ECO:0000313" key="7">
    <source>
        <dbReference type="Proteomes" id="UP000187209"/>
    </source>
</evidence>
<comment type="similarity">
    <text evidence="2 5">Belongs to the CGI121/TPRKB family.</text>
</comment>
<keyword evidence="3" id="KW-0819">tRNA processing</keyword>
<name>A0A1R2CCN9_9CILI</name>